<dbReference type="GO" id="GO:0005525">
    <property type="term" value="F:GTP binding"/>
    <property type="evidence" value="ECO:0007669"/>
    <property type="project" value="UniProtKB-KW"/>
</dbReference>
<dbReference type="CDD" id="cd06223">
    <property type="entry name" value="PRTases_typeI"/>
    <property type="match status" value="1"/>
</dbReference>
<dbReference type="Gene3D" id="3.40.50.2020">
    <property type="match status" value="1"/>
</dbReference>
<evidence type="ECO:0000256" key="7">
    <source>
        <dbReference type="ARBA" id="ARBA00022679"/>
    </source>
</evidence>
<dbReference type="NCBIfam" id="TIGR01091">
    <property type="entry name" value="upp"/>
    <property type="match status" value="1"/>
</dbReference>
<evidence type="ECO:0000256" key="5">
    <source>
        <dbReference type="ARBA" id="ARBA00022533"/>
    </source>
</evidence>
<keyword evidence="9" id="KW-0342">GTP-binding</keyword>
<keyword evidence="5" id="KW-0021">Allosteric enzyme</keyword>
<dbReference type="PANTHER" id="PTHR32315:SF4">
    <property type="entry name" value="URACIL PHOSPHORIBOSYLTRANSFERASE, CHLOROPLASTIC"/>
    <property type="match status" value="1"/>
</dbReference>
<dbReference type="InterPro" id="IPR005765">
    <property type="entry name" value="UPRT"/>
</dbReference>
<dbReference type="GO" id="GO:0006223">
    <property type="term" value="P:uracil salvage"/>
    <property type="evidence" value="ECO:0007669"/>
    <property type="project" value="InterPro"/>
</dbReference>
<dbReference type="AlphaFoldDB" id="A0AAW1P0Q7"/>
<organism evidence="12 13">
    <name type="scientific">Symbiochloris irregularis</name>
    <dbReference type="NCBI Taxonomy" id="706552"/>
    <lineage>
        <taxon>Eukaryota</taxon>
        <taxon>Viridiplantae</taxon>
        <taxon>Chlorophyta</taxon>
        <taxon>core chlorophytes</taxon>
        <taxon>Trebouxiophyceae</taxon>
        <taxon>Trebouxiales</taxon>
        <taxon>Trebouxiaceae</taxon>
        <taxon>Symbiochloris</taxon>
    </lineage>
</organism>
<keyword evidence="13" id="KW-1185">Reference proteome</keyword>
<reference evidence="12 13" key="1">
    <citation type="journal article" date="2024" name="Nat. Commun.">
        <title>Phylogenomics reveals the evolutionary origins of lichenization in chlorophyte algae.</title>
        <authorList>
            <person name="Puginier C."/>
            <person name="Libourel C."/>
            <person name="Otte J."/>
            <person name="Skaloud P."/>
            <person name="Haon M."/>
            <person name="Grisel S."/>
            <person name="Petersen M."/>
            <person name="Berrin J.G."/>
            <person name="Delaux P.M."/>
            <person name="Dal Grande F."/>
            <person name="Keller J."/>
        </authorList>
    </citation>
    <scope>NUCLEOTIDE SEQUENCE [LARGE SCALE GENOMIC DNA]</scope>
    <source>
        <strain evidence="12 13">SAG 2036</strain>
    </source>
</reference>
<dbReference type="SUPFAM" id="SSF53271">
    <property type="entry name" value="PRTase-like"/>
    <property type="match status" value="1"/>
</dbReference>
<dbReference type="FunFam" id="3.40.50.2020:FF:000003">
    <property type="entry name" value="Uracil phosphoribosyltransferase"/>
    <property type="match status" value="1"/>
</dbReference>
<keyword evidence="6" id="KW-0328">Glycosyltransferase</keyword>
<protein>
    <recommendedName>
        <fullName evidence="4">uracil phosphoribosyltransferase</fullName>
        <ecNumber evidence="4">2.4.2.9</ecNumber>
    </recommendedName>
    <alternativeName>
        <fullName evidence="10">UMP pyrophosphorylase</fullName>
    </alternativeName>
</protein>
<comment type="pathway">
    <text evidence="2">Pyrimidine metabolism; UMP biosynthesis via salvage pathway; UMP from uracil: step 1/1.</text>
</comment>
<evidence type="ECO:0000313" key="12">
    <source>
        <dbReference type="EMBL" id="KAK9801354.1"/>
    </source>
</evidence>
<evidence type="ECO:0000259" key="11">
    <source>
        <dbReference type="Pfam" id="PF14681"/>
    </source>
</evidence>
<dbReference type="InterPro" id="IPR000836">
    <property type="entry name" value="PRTase_dom"/>
</dbReference>
<dbReference type="Proteomes" id="UP001465755">
    <property type="component" value="Unassembled WGS sequence"/>
</dbReference>
<evidence type="ECO:0000313" key="13">
    <source>
        <dbReference type="Proteomes" id="UP001465755"/>
    </source>
</evidence>
<evidence type="ECO:0000256" key="10">
    <source>
        <dbReference type="ARBA" id="ARBA00031082"/>
    </source>
</evidence>
<evidence type="ECO:0000256" key="8">
    <source>
        <dbReference type="ARBA" id="ARBA00022741"/>
    </source>
</evidence>
<dbReference type="GO" id="GO:0005737">
    <property type="term" value="C:cytoplasm"/>
    <property type="evidence" value="ECO:0007669"/>
    <property type="project" value="UniProtKB-ARBA"/>
</dbReference>
<feature type="domain" description="Phosphoribosyltransferase" evidence="11">
    <location>
        <begin position="60"/>
        <end position="266"/>
    </location>
</feature>
<dbReference type="InterPro" id="IPR029057">
    <property type="entry name" value="PRTase-like"/>
</dbReference>
<comment type="caution">
    <text evidence="12">The sequence shown here is derived from an EMBL/GenBank/DDBJ whole genome shotgun (WGS) entry which is preliminary data.</text>
</comment>
<evidence type="ECO:0000256" key="1">
    <source>
        <dbReference type="ARBA" id="ARBA00001946"/>
    </source>
</evidence>
<dbReference type="PANTHER" id="PTHR32315">
    <property type="entry name" value="ADENINE PHOSPHORIBOSYLTRANSFERASE"/>
    <property type="match status" value="1"/>
</dbReference>
<accession>A0AAW1P0Q7</accession>
<keyword evidence="7" id="KW-0808">Transferase</keyword>
<name>A0AAW1P0Q7_9CHLO</name>
<evidence type="ECO:0000256" key="4">
    <source>
        <dbReference type="ARBA" id="ARBA00011894"/>
    </source>
</evidence>
<dbReference type="EMBL" id="JALJOQ010000077">
    <property type="protein sequence ID" value="KAK9801354.1"/>
    <property type="molecule type" value="Genomic_DNA"/>
</dbReference>
<dbReference type="GO" id="GO:0004845">
    <property type="term" value="F:uracil phosphoribosyltransferase activity"/>
    <property type="evidence" value="ECO:0007669"/>
    <property type="project" value="UniProtKB-EC"/>
</dbReference>
<dbReference type="EC" id="2.4.2.9" evidence="4"/>
<evidence type="ECO:0000256" key="2">
    <source>
        <dbReference type="ARBA" id="ARBA00005180"/>
    </source>
</evidence>
<evidence type="ECO:0000256" key="3">
    <source>
        <dbReference type="ARBA" id="ARBA00009516"/>
    </source>
</evidence>
<keyword evidence="8" id="KW-0547">Nucleotide-binding</keyword>
<sequence length="269" mass="29643">MRVTELQNWPSSLPQRHCHTSAQPWLHHHSRVRGCRRRYGRVCATAEPAQKAKQLLVYAPNHPLLRHWLAVARSKMSPPPIFRAACAELGRLLVYEAAYDWLPVLESQVETPCGVADATVVDGSRPVKVIPILRAGLIMLEQAATMLPASQTFHVGYERNEETLQASSYLNKLPAKFAEDDRILIADPMLATGGTMLQLLADLVGRGASPTYIKIVCIVCAPPALQVLNRDFPGVRVYTAMIDSELNEKGYIVPGLGDAGDRAFGTEKL</sequence>
<evidence type="ECO:0000256" key="9">
    <source>
        <dbReference type="ARBA" id="ARBA00023134"/>
    </source>
</evidence>
<gene>
    <name evidence="12" type="ORF">WJX73_009530</name>
</gene>
<dbReference type="Pfam" id="PF14681">
    <property type="entry name" value="UPRTase"/>
    <property type="match status" value="1"/>
</dbReference>
<proteinExistence type="inferred from homology"/>
<comment type="similarity">
    <text evidence="3">Belongs to the UPRTase family.</text>
</comment>
<evidence type="ECO:0000256" key="6">
    <source>
        <dbReference type="ARBA" id="ARBA00022676"/>
    </source>
</evidence>
<dbReference type="NCBIfam" id="NF001097">
    <property type="entry name" value="PRK00129.1"/>
    <property type="match status" value="1"/>
</dbReference>
<dbReference type="InterPro" id="IPR050054">
    <property type="entry name" value="UPRTase/APRTase"/>
</dbReference>
<comment type="cofactor">
    <cofactor evidence="1">
        <name>Mg(2+)</name>
        <dbReference type="ChEBI" id="CHEBI:18420"/>
    </cofactor>
</comment>